<dbReference type="EMBL" id="QGGY01000007">
    <property type="protein sequence ID" value="PWJ75002.1"/>
    <property type="molecule type" value="Genomic_DNA"/>
</dbReference>
<evidence type="ECO:0000313" key="1">
    <source>
        <dbReference type="EMBL" id="PWJ75002.1"/>
    </source>
</evidence>
<dbReference type="InterPro" id="IPR052926">
    <property type="entry name" value="Metallo-beta-lactamase_dom"/>
</dbReference>
<dbReference type="InterPro" id="IPR036866">
    <property type="entry name" value="RibonucZ/Hydroxyglut_hydro"/>
</dbReference>
<protein>
    <submittedName>
        <fullName evidence="1">7, 8-dihydropterin-6-yl-methyl-4-(Beta-D-ribofuranosyl)aminobenzene 5'-phosphate synthase</fullName>
    </submittedName>
</protein>
<dbReference type="GO" id="GO:0016740">
    <property type="term" value="F:transferase activity"/>
    <property type="evidence" value="ECO:0007669"/>
    <property type="project" value="TreeGrafter"/>
</dbReference>
<dbReference type="PANTHER" id="PTHR13754:SF13">
    <property type="entry name" value="METALLO-BETA-LACTAMASE SUPERFAMILY PROTEIN (AFU_ORTHOLOGUE AFUA_3G07630)"/>
    <property type="match status" value="1"/>
</dbReference>
<dbReference type="AlphaFoldDB" id="A0AB73T398"/>
<evidence type="ECO:0000313" key="2">
    <source>
        <dbReference type="Proteomes" id="UP000245412"/>
    </source>
</evidence>
<dbReference type="SUPFAM" id="SSF56281">
    <property type="entry name" value="Metallo-hydrolase/oxidoreductase"/>
    <property type="match status" value="1"/>
</dbReference>
<reference evidence="1 2" key="1">
    <citation type="submission" date="2018-05" db="EMBL/GenBank/DDBJ databases">
        <authorList>
            <person name="Goeker M."/>
            <person name="Huntemann M."/>
            <person name="Clum A."/>
            <person name="Pillay M."/>
            <person name="Palaniappan K."/>
            <person name="Varghese N."/>
            <person name="Mikhailova N."/>
            <person name="Stamatis D."/>
            <person name="Reddy T."/>
            <person name="Daum C."/>
            <person name="Shapiro N."/>
            <person name="Ivanova N."/>
            <person name="Kyrpides N."/>
            <person name="Woyke T."/>
        </authorList>
    </citation>
    <scope>NUCLEOTIDE SEQUENCE [LARGE SCALE GENOMIC DNA]</scope>
    <source>
        <strain evidence="1 2">DSM 26524</strain>
    </source>
</reference>
<proteinExistence type="predicted"/>
<comment type="caution">
    <text evidence="1">The sequence shown here is derived from an EMBL/GenBank/DDBJ whole genome shotgun (WGS) entry which is preliminary data.</text>
</comment>
<dbReference type="RefSeq" id="WP_109626694.1">
    <property type="nucleotide sequence ID" value="NZ_CABJAT010000004.1"/>
</dbReference>
<dbReference type="Gene3D" id="3.60.15.10">
    <property type="entry name" value="Ribonuclease Z/Hydroxyacylglutathione hydrolase-like"/>
    <property type="match status" value="1"/>
</dbReference>
<dbReference type="CDD" id="cd07713">
    <property type="entry name" value="DHPS-like_MBL-fold"/>
    <property type="match status" value="1"/>
</dbReference>
<sequence length="209" mass="23959">MKISVLVGNNPVTNESDCGQVMSLHIQTETHNILFDLGKDRLFLDNAVKLGIDISKVDMVVISHGYSDHGRALECLFEENHKAKIYIQKETFSPYYTQLFNKLNYYYGAENGLCDYDRITFVDKYQKLDESVELFTEPEGRRPTARMAHTVNEPWRRAEDFMHEMSMVIRENGKTYLFTGSCSKGIYREIKKSLHGHADYIAAGGVLTV</sequence>
<gene>
    <name evidence="1" type="ORF">C7383_1077</name>
</gene>
<keyword evidence="2" id="KW-1185">Reference proteome</keyword>
<accession>A0AB73T398</accession>
<organism evidence="1 2">
    <name type="scientific">Murimonas intestini</name>
    <dbReference type="NCBI Taxonomy" id="1337051"/>
    <lineage>
        <taxon>Bacteria</taxon>
        <taxon>Bacillati</taxon>
        <taxon>Bacillota</taxon>
        <taxon>Clostridia</taxon>
        <taxon>Lachnospirales</taxon>
        <taxon>Lachnospiraceae</taxon>
        <taxon>Murimonas</taxon>
    </lineage>
</organism>
<dbReference type="Proteomes" id="UP000245412">
    <property type="component" value="Unassembled WGS sequence"/>
</dbReference>
<dbReference type="PANTHER" id="PTHR13754">
    <property type="entry name" value="METALLO-BETA-LACTAMASE SUPERFAMILY PROTEIN"/>
    <property type="match status" value="1"/>
</dbReference>
<dbReference type="InterPro" id="IPR041712">
    <property type="entry name" value="DHPS-like_MBL-fold"/>
</dbReference>
<name>A0AB73T398_9FIRM</name>